<dbReference type="CDD" id="cd18186">
    <property type="entry name" value="BTB_POZ_ZBTB_KLHL-like"/>
    <property type="match status" value="1"/>
</dbReference>
<accession>A0AAD9ZHZ2</accession>
<sequence length="231" mass="26777">MAISKLLGLEKSPTESAFDESAQPPLTTLCDSIVYIHEGPDKPRVFGMHKALLCHHSLYFKAALTGNSKEVADAVIQLDDEDPEVFSWFNDWLYAGTLYKTDFNANYLMYLYQFAEIRLIHRLQNVIIDEIIRHHESLLGTRGFWLAWEKLLTMRPVLVDYFVRNGNLSGLHALDPEFQDTVAHGSMELIRKAMTEWTQIDFGEWLLHNVDLWDLRCERYHTHEPTDPPCP</sequence>
<dbReference type="PANTHER" id="PTHR47843">
    <property type="entry name" value="BTB DOMAIN-CONTAINING PROTEIN-RELATED"/>
    <property type="match status" value="1"/>
</dbReference>
<gene>
    <name evidence="2" type="ORF">OEA41_000868</name>
</gene>
<dbReference type="PROSITE" id="PS50097">
    <property type="entry name" value="BTB"/>
    <property type="match status" value="1"/>
</dbReference>
<dbReference type="PANTHER" id="PTHR47843:SF2">
    <property type="entry name" value="BTB DOMAIN-CONTAINING PROTEIN"/>
    <property type="match status" value="1"/>
</dbReference>
<proteinExistence type="predicted"/>
<evidence type="ECO:0000313" key="2">
    <source>
        <dbReference type="EMBL" id="KAK3178731.1"/>
    </source>
</evidence>
<dbReference type="SMART" id="SM00225">
    <property type="entry name" value="BTB"/>
    <property type="match status" value="1"/>
</dbReference>
<dbReference type="AlphaFoldDB" id="A0AAD9ZHZ2"/>
<reference evidence="2" key="1">
    <citation type="submission" date="2022-11" db="EMBL/GenBank/DDBJ databases">
        <title>Chromosomal genome sequence assembly and mating type (MAT) locus characterization of the leprose asexual lichenized fungus Lepraria neglecta (Nyl.) Erichsen.</title>
        <authorList>
            <person name="Allen J.L."/>
            <person name="Pfeffer B."/>
        </authorList>
    </citation>
    <scope>NUCLEOTIDE SEQUENCE</scope>
    <source>
        <strain evidence="2">Allen 5258</strain>
    </source>
</reference>
<feature type="domain" description="BTB" evidence="1">
    <location>
        <begin position="30"/>
        <end position="102"/>
    </location>
</feature>
<name>A0AAD9ZHZ2_9LECA</name>
<evidence type="ECO:0000259" key="1">
    <source>
        <dbReference type="PROSITE" id="PS50097"/>
    </source>
</evidence>
<protein>
    <recommendedName>
        <fullName evidence="1">BTB domain-containing protein</fullName>
    </recommendedName>
</protein>
<comment type="caution">
    <text evidence="2">The sequence shown here is derived from an EMBL/GenBank/DDBJ whole genome shotgun (WGS) entry which is preliminary data.</text>
</comment>
<dbReference type="SUPFAM" id="SSF54695">
    <property type="entry name" value="POZ domain"/>
    <property type="match status" value="1"/>
</dbReference>
<evidence type="ECO:0000313" key="3">
    <source>
        <dbReference type="Proteomes" id="UP001276659"/>
    </source>
</evidence>
<dbReference type="Gene3D" id="3.30.710.10">
    <property type="entry name" value="Potassium Channel Kv1.1, Chain A"/>
    <property type="match status" value="1"/>
</dbReference>
<dbReference type="InterPro" id="IPR000210">
    <property type="entry name" value="BTB/POZ_dom"/>
</dbReference>
<dbReference type="Pfam" id="PF00651">
    <property type="entry name" value="BTB"/>
    <property type="match status" value="1"/>
</dbReference>
<organism evidence="2 3">
    <name type="scientific">Lepraria neglecta</name>
    <dbReference type="NCBI Taxonomy" id="209136"/>
    <lineage>
        <taxon>Eukaryota</taxon>
        <taxon>Fungi</taxon>
        <taxon>Dikarya</taxon>
        <taxon>Ascomycota</taxon>
        <taxon>Pezizomycotina</taxon>
        <taxon>Lecanoromycetes</taxon>
        <taxon>OSLEUM clade</taxon>
        <taxon>Lecanoromycetidae</taxon>
        <taxon>Lecanorales</taxon>
        <taxon>Lecanorineae</taxon>
        <taxon>Stereocaulaceae</taxon>
        <taxon>Lepraria</taxon>
    </lineage>
</organism>
<dbReference type="InterPro" id="IPR011333">
    <property type="entry name" value="SKP1/BTB/POZ_sf"/>
</dbReference>
<keyword evidence="3" id="KW-1185">Reference proteome</keyword>
<dbReference type="Proteomes" id="UP001276659">
    <property type="component" value="Unassembled WGS sequence"/>
</dbReference>
<dbReference type="EMBL" id="JASNWA010000003">
    <property type="protein sequence ID" value="KAK3178731.1"/>
    <property type="molecule type" value="Genomic_DNA"/>
</dbReference>